<proteinExistence type="predicted"/>
<dbReference type="AlphaFoldDB" id="A0AA43TS24"/>
<dbReference type="Gene3D" id="3.20.20.210">
    <property type="match status" value="1"/>
</dbReference>
<comment type="caution">
    <text evidence="1">The sequence shown here is derived from an EMBL/GenBank/DDBJ whole genome shotgun (WGS) entry which is preliminary data.</text>
</comment>
<protein>
    <recommendedName>
        <fullName evidence="3">Methionine synthase</fullName>
    </recommendedName>
</protein>
<dbReference type="Proteomes" id="UP001161017">
    <property type="component" value="Unassembled WGS sequence"/>
</dbReference>
<evidence type="ECO:0000313" key="1">
    <source>
        <dbReference type="EMBL" id="MDI1486198.1"/>
    </source>
</evidence>
<evidence type="ECO:0008006" key="3">
    <source>
        <dbReference type="Google" id="ProtNLM"/>
    </source>
</evidence>
<evidence type="ECO:0000313" key="2">
    <source>
        <dbReference type="Proteomes" id="UP001161017"/>
    </source>
</evidence>
<reference evidence="1" key="1">
    <citation type="journal article" date="2023" name="Genome Biol. Evol.">
        <title>First Whole Genome Sequence and Flow Cytometry Genome Size Data for the Lichen-Forming Fungus Ramalina farinacea (Ascomycota).</title>
        <authorList>
            <person name="Llewellyn T."/>
            <person name="Mian S."/>
            <person name="Hill R."/>
            <person name="Leitch I.J."/>
            <person name="Gaya E."/>
        </authorList>
    </citation>
    <scope>NUCLEOTIDE SEQUENCE</scope>
    <source>
        <strain evidence="1">LIQ254RAFAR</strain>
    </source>
</reference>
<dbReference type="EMBL" id="JAPUFD010000003">
    <property type="protein sequence ID" value="MDI1486198.1"/>
    <property type="molecule type" value="Genomic_DNA"/>
</dbReference>
<dbReference type="SUPFAM" id="SSF51726">
    <property type="entry name" value="UROD/MetE-like"/>
    <property type="match status" value="1"/>
</dbReference>
<gene>
    <name evidence="1" type="ORF">OHK93_005424</name>
</gene>
<name>A0AA43TS24_9LECA</name>
<organism evidence="1 2">
    <name type="scientific">Ramalina farinacea</name>
    <dbReference type="NCBI Taxonomy" id="258253"/>
    <lineage>
        <taxon>Eukaryota</taxon>
        <taxon>Fungi</taxon>
        <taxon>Dikarya</taxon>
        <taxon>Ascomycota</taxon>
        <taxon>Pezizomycotina</taxon>
        <taxon>Lecanoromycetes</taxon>
        <taxon>OSLEUM clade</taxon>
        <taxon>Lecanoromycetidae</taxon>
        <taxon>Lecanorales</taxon>
        <taxon>Lecanorineae</taxon>
        <taxon>Ramalinaceae</taxon>
        <taxon>Ramalina</taxon>
    </lineage>
</organism>
<keyword evidence="2" id="KW-1185">Reference proteome</keyword>
<dbReference type="InterPro" id="IPR038071">
    <property type="entry name" value="UROD/MetE-like_sf"/>
</dbReference>
<accession>A0AA43TS24</accession>
<sequence length="343" mass="38513">MSAAPKPSKALLVGSSPLDSSSEFFSTVLQTLTGRLDQLPDGETGPRKLFVAWQKSVFPIEILQPRFGGPPSGESIMKKYTLEDIRPTGYDDDAIASYAIFRELKRAEKVPKHVRFQVSLPSPLGVVRFFVEDGAICAQVEPLYEERLIQAVKRIQEHIPPWELTIQWDVPAEIAILEYERGGLQDKYWKPWFENPESAILDRLGRLAKAVAPDVEMGYHLCYGNKGNVHFLEPPDMDLMVHLTNQLVQAISESHDIAYIHMPVPKDRRDAAYFQPMAGLDLHDTELYLGLVHAHDEDGTRQRLEAAQRVYPDITGVATECGLGRSSREDFQSILEICASVTA</sequence>